<gene>
    <name evidence="8" type="ORF">ACFFLH_04715</name>
</gene>
<evidence type="ECO:0000256" key="3">
    <source>
        <dbReference type="ARBA" id="ARBA00022692"/>
    </source>
</evidence>
<evidence type="ECO:0000256" key="6">
    <source>
        <dbReference type="SAM" id="Phobius"/>
    </source>
</evidence>
<keyword evidence="5 6" id="KW-0472">Membrane</keyword>
<dbReference type="InterPro" id="IPR037185">
    <property type="entry name" value="EmrE-like"/>
</dbReference>
<evidence type="ECO:0000259" key="7">
    <source>
        <dbReference type="Pfam" id="PF00892"/>
    </source>
</evidence>
<feature type="transmembrane region" description="Helical" evidence="6">
    <location>
        <begin position="208"/>
        <end position="226"/>
    </location>
</feature>
<feature type="domain" description="EamA" evidence="7">
    <location>
        <begin position="8"/>
        <end position="138"/>
    </location>
</feature>
<organism evidence="8 9">
    <name type="scientific">Balneatrix alpica</name>
    <dbReference type="NCBI Taxonomy" id="75684"/>
    <lineage>
        <taxon>Bacteria</taxon>
        <taxon>Pseudomonadati</taxon>
        <taxon>Pseudomonadota</taxon>
        <taxon>Gammaproteobacteria</taxon>
        <taxon>Oceanospirillales</taxon>
        <taxon>Balneatrichaceae</taxon>
        <taxon>Balneatrix</taxon>
    </lineage>
</organism>
<name>A0ABV5ZB04_9GAMM</name>
<keyword evidence="4 6" id="KW-1133">Transmembrane helix</keyword>
<evidence type="ECO:0000313" key="9">
    <source>
        <dbReference type="Proteomes" id="UP001589628"/>
    </source>
</evidence>
<dbReference type="Gene3D" id="1.10.3730.20">
    <property type="match status" value="1"/>
</dbReference>
<reference evidence="8 9" key="1">
    <citation type="submission" date="2024-09" db="EMBL/GenBank/DDBJ databases">
        <authorList>
            <person name="Sun Q."/>
            <person name="Mori K."/>
        </authorList>
    </citation>
    <scope>NUCLEOTIDE SEQUENCE [LARGE SCALE GENOMIC DNA]</scope>
    <source>
        <strain evidence="8 9">ATCC 51285</strain>
    </source>
</reference>
<keyword evidence="9" id="KW-1185">Reference proteome</keyword>
<keyword evidence="3 6" id="KW-0812">Transmembrane</keyword>
<feature type="transmembrane region" description="Helical" evidence="6">
    <location>
        <begin position="145"/>
        <end position="163"/>
    </location>
</feature>
<keyword evidence="2" id="KW-1003">Cell membrane</keyword>
<feature type="transmembrane region" description="Helical" evidence="6">
    <location>
        <begin position="96"/>
        <end position="114"/>
    </location>
</feature>
<dbReference type="Pfam" id="PF00892">
    <property type="entry name" value="EamA"/>
    <property type="match status" value="2"/>
</dbReference>
<dbReference type="EMBL" id="JBHLZN010000001">
    <property type="protein sequence ID" value="MFB9885709.1"/>
    <property type="molecule type" value="Genomic_DNA"/>
</dbReference>
<proteinExistence type="predicted"/>
<feature type="transmembrane region" description="Helical" evidence="6">
    <location>
        <begin position="238"/>
        <end position="259"/>
    </location>
</feature>
<dbReference type="PROSITE" id="PS51257">
    <property type="entry name" value="PROKAR_LIPOPROTEIN"/>
    <property type="match status" value="1"/>
</dbReference>
<feature type="domain" description="EamA" evidence="7">
    <location>
        <begin position="147"/>
        <end position="279"/>
    </location>
</feature>
<dbReference type="PANTHER" id="PTHR42920:SF5">
    <property type="entry name" value="EAMA DOMAIN-CONTAINING PROTEIN"/>
    <property type="match status" value="1"/>
</dbReference>
<accession>A0ABV5ZB04</accession>
<dbReference type="RefSeq" id="WP_027313778.1">
    <property type="nucleotide sequence ID" value="NZ_JBHLZN010000001.1"/>
</dbReference>
<evidence type="ECO:0000256" key="5">
    <source>
        <dbReference type="ARBA" id="ARBA00023136"/>
    </source>
</evidence>
<comment type="caution">
    <text evidence="8">The sequence shown here is derived from an EMBL/GenBank/DDBJ whole genome shotgun (WGS) entry which is preliminary data.</text>
</comment>
<dbReference type="SUPFAM" id="SSF103481">
    <property type="entry name" value="Multidrug resistance efflux transporter EmrE"/>
    <property type="match status" value="2"/>
</dbReference>
<dbReference type="PANTHER" id="PTHR42920">
    <property type="entry name" value="OS03G0707200 PROTEIN-RELATED"/>
    <property type="match status" value="1"/>
</dbReference>
<sequence>MSEQSGKADALLILVTVIAACGWIFSKEALQGLPPLLFIGVRFILAGMVIAVVAGARFRQLDVSQWRHAGLASLLMGVAMICWILGLFYGQYLAEGAFLTSLGAILVPLLARLLFKDPLPLSLWLALPFAIAGLAALSLRDGLRLELGSIFFLSSALLFALHFNLMSRSSGRIHALPLTAIQLLGVGLTSLLVSSLTESWPEQVEWNVLGWLLASAFIATSLRFFLQVYAQGLTSASSAALWMTLEPVWTTLLAALWFAEVLSPQQYLGCGLIFASVLISKGRNLRQGWQRFTR</sequence>
<evidence type="ECO:0000313" key="8">
    <source>
        <dbReference type="EMBL" id="MFB9885709.1"/>
    </source>
</evidence>
<dbReference type="InterPro" id="IPR051258">
    <property type="entry name" value="Diverse_Substrate_Transporter"/>
</dbReference>
<evidence type="ECO:0000256" key="2">
    <source>
        <dbReference type="ARBA" id="ARBA00022475"/>
    </source>
</evidence>
<dbReference type="InterPro" id="IPR000620">
    <property type="entry name" value="EamA_dom"/>
</dbReference>
<comment type="subcellular location">
    <subcellularLocation>
        <location evidence="1">Cell membrane</location>
        <topology evidence="1">Multi-pass membrane protein</topology>
    </subcellularLocation>
</comment>
<protein>
    <submittedName>
        <fullName evidence="8">DMT family transporter</fullName>
    </submittedName>
</protein>
<evidence type="ECO:0000256" key="1">
    <source>
        <dbReference type="ARBA" id="ARBA00004651"/>
    </source>
</evidence>
<feature type="transmembrane region" description="Helical" evidence="6">
    <location>
        <begin position="36"/>
        <end position="58"/>
    </location>
</feature>
<feature type="transmembrane region" description="Helical" evidence="6">
    <location>
        <begin position="175"/>
        <end position="196"/>
    </location>
</feature>
<feature type="transmembrane region" description="Helical" evidence="6">
    <location>
        <begin position="265"/>
        <end position="282"/>
    </location>
</feature>
<dbReference type="Proteomes" id="UP001589628">
    <property type="component" value="Unassembled WGS sequence"/>
</dbReference>
<feature type="transmembrane region" description="Helical" evidence="6">
    <location>
        <begin position="70"/>
        <end position="90"/>
    </location>
</feature>
<feature type="transmembrane region" description="Helical" evidence="6">
    <location>
        <begin position="121"/>
        <end position="139"/>
    </location>
</feature>
<evidence type="ECO:0000256" key="4">
    <source>
        <dbReference type="ARBA" id="ARBA00022989"/>
    </source>
</evidence>